<dbReference type="PANTHER" id="PTHR43713:SF3">
    <property type="entry name" value="GLUTAMATE-1-SEMIALDEHYDE 2,1-AMINOMUTASE 1, CHLOROPLASTIC-RELATED"/>
    <property type="match status" value="1"/>
</dbReference>
<dbReference type="InterPro" id="IPR015421">
    <property type="entry name" value="PyrdxlP-dep_Trfase_major"/>
</dbReference>
<dbReference type="EMBL" id="JADIJS010000010">
    <property type="protein sequence ID" value="MBO1042360.1"/>
    <property type="molecule type" value="Genomic_DNA"/>
</dbReference>
<dbReference type="Pfam" id="PF00202">
    <property type="entry name" value="Aminotran_3"/>
    <property type="match status" value="1"/>
</dbReference>
<dbReference type="InterPro" id="IPR005814">
    <property type="entry name" value="Aminotrans_3"/>
</dbReference>
<comment type="caution">
    <text evidence="4">The sequence shown here is derived from an EMBL/GenBank/DDBJ whole genome shotgun (WGS) entry which is preliminary data.</text>
</comment>
<dbReference type="Proteomes" id="UP000718278">
    <property type="component" value="Unassembled WGS sequence"/>
</dbReference>
<dbReference type="PANTHER" id="PTHR43713">
    <property type="entry name" value="GLUTAMATE-1-SEMIALDEHYDE 2,1-AMINOMUTASE"/>
    <property type="match status" value="1"/>
</dbReference>
<evidence type="ECO:0000256" key="3">
    <source>
        <dbReference type="RuleBase" id="RU003560"/>
    </source>
</evidence>
<organism evidence="4 5">
    <name type="scientific">Brucella pituitosa</name>
    <dbReference type="NCBI Taxonomy" id="571256"/>
    <lineage>
        <taxon>Bacteria</taxon>
        <taxon>Pseudomonadati</taxon>
        <taxon>Pseudomonadota</taxon>
        <taxon>Alphaproteobacteria</taxon>
        <taxon>Hyphomicrobiales</taxon>
        <taxon>Brucellaceae</taxon>
        <taxon>Brucella/Ochrobactrum group</taxon>
        <taxon>Brucella</taxon>
    </lineage>
</organism>
<keyword evidence="5" id="KW-1185">Reference proteome</keyword>
<evidence type="ECO:0000313" key="5">
    <source>
        <dbReference type="Proteomes" id="UP000718278"/>
    </source>
</evidence>
<comment type="cofactor">
    <cofactor evidence="1">
        <name>pyridoxal 5'-phosphate</name>
        <dbReference type="ChEBI" id="CHEBI:597326"/>
    </cofactor>
</comment>
<gene>
    <name evidence="4" type="ORF">IPV26_22150</name>
</gene>
<keyword evidence="2 3" id="KW-0663">Pyridoxal phosphate</keyword>
<evidence type="ECO:0000313" key="4">
    <source>
        <dbReference type="EMBL" id="MBO1042360.1"/>
    </source>
</evidence>
<dbReference type="InterPro" id="IPR049704">
    <property type="entry name" value="Aminotrans_3_PPA_site"/>
</dbReference>
<dbReference type="CDD" id="cd00610">
    <property type="entry name" value="OAT_like"/>
    <property type="match status" value="1"/>
</dbReference>
<dbReference type="GO" id="GO:0008483">
    <property type="term" value="F:transaminase activity"/>
    <property type="evidence" value="ECO:0007669"/>
    <property type="project" value="UniProtKB-KW"/>
</dbReference>
<accession>A0ABS3K637</accession>
<evidence type="ECO:0000256" key="2">
    <source>
        <dbReference type="ARBA" id="ARBA00022898"/>
    </source>
</evidence>
<keyword evidence="4" id="KW-0808">Transferase</keyword>
<proteinExistence type="inferred from homology"/>
<name>A0ABS3K637_9HYPH</name>
<protein>
    <submittedName>
        <fullName evidence="4">Aspartate aminotransferase family protein</fullName>
    </submittedName>
</protein>
<reference evidence="4 5" key="1">
    <citation type="submission" date="2020-10" db="EMBL/GenBank/DDBJ databases">
        <title>Genomic characterization of underground lake bacteria from Wind Cave National Park: Insight into the archetypical LuxI/LuxR and identification of LuxR solos.</title>
        <authorList>
            <person name="Wengert P.C."/>
            <person name="Savka M.A."/>
        </authorList>
    </citation>
    <scope>NUCLEOTIDE SEQUENCE [LARGE SCALE GENOMIC DNA]</scope>
    <source>
        <strain evidence="4 5">SD316</strain>
    </source>
</reference>
<dbReference type="SUPFAM" id="SSF53383">
    <property type="entry name" value="PLP-dependent transferases"/>
    <property type="match status" value="1"/>
</dbReference>
<dbReference type="InterPro" id="IPR015422">
    <property type="entry name" value="PyrdxlP-dep_Trfase_small"/>
</dbReference>
<dbReference type="Gene3D" id="3.40.640.10">
    <property type="entry name" value="Type I PLP-dependent aspartate aminotransferase-like (Major domain)"/>
    <property type="match status" value="1"/>
</dbReference>
<sequence length="433" mass="46146">MDFSKSAQAIEQNSRWIPGGVNSSFRLGIAPTPLVFDRGDGACLHDIDGNRLIDYYLGMGPMILGHRPQAIVDAVTAQLERGILFAGQTEVEAEAARLVCKMVPSAEQVRFGSSGSEVDQAALRLARAATGRRKVIKFEGHYHGWFDNVLWSTAPGADAVGPVEAPLLVGGSKGQLPETAETLTVLPWNNLEILETHLKANDVAAVIMEAAMCNQGSIRPAQGYLEGVRAACDRHGTVLIFDEVITGFRLGAGGAQELFGVTPDLSTFGKAIANGFPVAALAGRADLMSLFSSGGVLHGGTYNAQPVAMAATVATLKSLTPALYAKIDRAGETLMEGFREIFASEGITAQVNGFGQVFHVALGLEAPARSYRDLLRINKPAYVALTTALIQRGVRSLERGAWFLSSEHSNDLLAETLDVMRDAVRTLKVKGTL</sequence>
<dbReference type="InterPro" id="IPR015424">
    <property type="entry name" value="PyrdxlP-dep_Trfase"/>
</dbReference>
<dbReference type="PROSITE" id="PS00600">
    <property type="entry name" value="AA_TRANSFER_CLASS_3"/>
    <property type="match status" value="1"/>
</dbReference>
<evidence type="ECO:0000256" key="1">
    <source>
        <dbReference type="ARBA" id="ARBA00001933"/>
    </source>
</evidence>
<keyword evidence="4" id="KW-0032">Aminotransferase</keyword>
<comment type="similarity">
    <text evidence="3">Belongs to the class-III pyridoxal-phosphate-dependent aminotransferase family.</text>
</comment>
<dbReference type="Gene3D" id="3.90.1150.10">
    <property type="entry name" value="Aspartate Aminotransferase, domain 1"/>
    <property type="match status" value="1"/>
</dbReference>